<keyword evidence="3" id="KW-1185">Reference proteome</keyword>
<gene>
    <name evidence="2" type="primary">Srst</name>
    <name evidence="2" type="ORF">L345_01868</name>
</gene>
<feature type="compositionally biased region" description="Basic and acidic residues" evidence="1">
    <location>
        <begin position="91"/>
        <end position="107"/>
    </location>
</feature>
<feature type="non-terminal residue" evidence="2">
    <location>
        <position position="1"/>
    </location>
</feature>
<name>V8PD87_OPHHA</name>
<protein>
    <submittedName>
        <fullName evidence="2">Octapeptide-repeat protein T2</fullName>
    </submittedName>
</protein>
<accession>V8PD87</accession>
<feature type="compositionally biased region" description="Basic residues" evidence="1">
    <location>
        <begin position="108"/>
        <end position="117"/>
    </location>
</feature>
<sequence>MTVAVTWDSLDDRVTHLRTAGIHLRTVARKSRRQSEGGEAGLGWAGGIAPRRLGCPQVHSQSSFYDHGQEQSLLWLSTAAAKKEKRKGGRRREMEGGREGGRAEEKRKGGRKEKRKGRANEEERQRRGRMGGREGGEKGRREEGRKEKRKGRRKGGEKGRREEGRKEKRKDGREGGEEEGVKEKMVGGEEGGRKDGRKEERVNEGRKKKGRRRGREGGREEKAVNNQSRWGGERERERERALEEETMLERGPKQTNKHKNLGSDTKPNTNTPPQDKKVNYASVLATWQGFAREEREREKRDKRFVKIWAASGHWKPTEGVEEEEEEEEGLRGPGRFLTQLRNIINARREGGSGEEEQGEDCGSFSFSSSLYPPLLALMMFPSDVFKKTTKLGENQGPHSSTWS</sequence>
<proteinExistence type="predicted"/>
<feature type="compositionally biased region" description="Polar residues" evidence="1">
    <location>
        <begin position="262"/>
        <end position="273"/>
    </location>
</feature>
<feature type="compositionally biased region" description="Basic and acidic residues" evidence="1">
    <location>
        <begin position="231"/>
        <end position="252"/>
    </location>
</feature>
<feature type="region of interest" description="Disordered" evidence="1">
    <location>
        <begin position="314"/>
        <end position="335"/>
    </location>
</feature>
<comment type="caution">
    <text evidence="2">The sequence shown here is derived from an EMBL/GenBank/DDBJ whole genome shotgun (WGS) entry which is preliminary data.</text>
</comment>
<feature type="compositionally biased region" description="Acidic residues" evidence="1">
    <location>
        <begin position="319"/>
        <end position="328"/>
    </location>
</feature>
<dbReference type="EMBL" id="AZIM01000241">
    <property type="protein sequence ID" value="ETE72320.1"/>
    <property type="molecule type" value="Genomic_DNA"/>
</dbReference>
<organism evidence="2 3">
    <name type="scientific">Ophiophagus hannah</name>
    <name type="common">King cobra</name>
    <name type="synonym">Naja hannah</name>
    <dbReference type="NCBI Taxonomy" id="8665"/>
    <lineage>
        <taxon>Eukaryota</taxon>
        <taxon>Metazoa</taxon>
        <taxon>Chordata</taxon>
        <taxon>Craniata</taxon>
        <taxon>Vertebrata</taxon>
        <taxon>Euteleostomi</taxon>
        <taxon>Lepidosauria</taxon>
        <taxon>Squamata</taxon>
        <taxon>Bifurcata</taxon>
        <taxon>Unidentata</taxon>
        <taxon>Episquamata</taxon>
        <taxon>Toxicofera</taxon>
        <taxon>Serpentes</taxon>
        <taxon>Colubroidea</taxon>
        <taxon>Elapidae</taxon>
        <taxon>Elapinae</taxon>
        <taxon>Ophiophagus</taxon>
    </lineage>
</organism>
<feature type="region of interest" description="Disordered" evidence="1">
    <location>
        <begin position="81"/>
        <end position="279"/>
    </location>
</feature>
<reference evidence="2 3" key="1">
    <citation type="journal article" date="2013" name="Proc. Natl. Acad. Sci. U.S.A.">
        <title>The king cobra genome reveals dynamic gene evolution and adaptation in the snake venom system.</title>
        <authorList>
            <person name="Vonk F.J."/>
            <person name="Casewell N.R."/>
            <person name="Henkel C.V."/>
            <person name="Heimberg A.M."/>
            <person name="Jansen H.J."/>
            <person name="McCleary R.J."/>
            <person name="Kerkkamp H.M."/>
            <person name="Vos R.A."/>
            <person name="Guerreiro I."/>
            <person name="Calvete J.J."/>
            <person name="Wuster W."/>
            <person name="Woods A.E."/>
            <person name="Logan J.M."/>
            <person name="Harrison R.A."/>
            <person name="Castoe T.A."/>
            <person name="de Koning A.P."/>
            <person name="Pollock D.D."/>
            <person name="Yandell M."/>
            <person name="Calderon D."/>
            <person name="Renjifo C."/>
            <person name="Currier R.B."/>
            <person name="Salgado D."/>
            <person name="Pla D."/>
            <person name="Sanz L."/>
            <person name="Hyder A.S."/>
            <person name="Ribeiro J.M."/>
            <person name="Arntzen J.W."/>
            <person name="van den Thillart G.E."/>
            <person name="Boetzer M."/>
            <person name="Pirovano W."/>
            <person name="Dirks R.P."/>
            <person name="Spaink H.P."/>
            <person name="Duboule D."/>
            <person name="McGlinn E."/>
            <person name="Kini R.M."/>
            <person name="Richardson M.K."/>
        </authorList>
    </citation>
    <scope>NUCLEOTIDE SEQUENCE</scope>
    <source>
        <tissue evidence="2">Blood</tissue>
    </source>
</reference>
<evidence type="ECO:0000313" key="2">
    <source>
        <dbReference type="EMBL" id="ETE72320.1"/>
    </source>
</evidence>
<feature type="compositionally biased region" description="Basic and acidic residues" evidence="1">
    <location>
        <begin position="154"/>
        <end position="205"/>
    </location>
</feature>
<dbReference type="AlphaFoldDB" id="V8PD87"/>
<evidence type="ECO:0000313" key="3">
    <source>
        <dbReference type="Proteomes" id="UP000018936"/>
    </source>
</evidence>
<feature type="compositionally biased region" description="Basic and acidic residues" evidence="1">
    <location>
        <begin position="118"/>
        <end position="146"/>
    </location>
</feature>
<dbReference type="Proteomes" id="UP000018936">
    <property type="component" value="Unassembled WGS sequence"/>
</dbReference>
<evidence type="ECO:0000256" key="1">
    <source>
        <dbReference type="SAM" id="MobiDB-lite"/>
    </source>
</evidence>